<keyword evidence="2" id="KW-0812">Transmembrane</keyword>
<keyword evidence="2" id="KW-0813">Transport</keyword>
<sequence>MNLQQFKKNSLSFLLLLMITAGAFAQVRDITGQITDPDGKPMVGVTVSVKGVSGNVITDANGKYKLQAMPEQTLVFTYVGFATKEIKVGSNSTISTSLAKGDNQLDEFIVIGYGTQRQKTVTGSVVNVNLSKLSDMPVATVTEALRGQVPGLSVTGGSQRPGNLPQLSIRQQFNWGKDNGNNIPLIVIDDVIQSDPSTGWSSMDRLNLMDLSEIESITVLRDAAAAIYGSRASQGAIVIKTKRGKSGAPKINYAGKFETNDAVSHGKVMNAYDYGIYANRFGRASGWTSNDFFFSPAELERMKSLNYDWLRNDWKRANSMQHSLTVSGGSDKATFFTGGSYYTQGPNLGTQDYNKYSFRAGTDVTVTNGLKLSATIAANNSDLEQSFTKIGISDGSYGSNGSEQSDYSQILHMPKYIPWIYNINGVDRYVSPAMGPNKLGNVSGNNSLSNTNYYALLNNGSKTTNKTFGYNANFSLLYEMPFIKGLSVKMNYAIQSTTSTTEQDLMPVTLSRNGSGNKAEHHLYDSAVWDNPVVNKSNTRVTYGNSTGTTEQINFFLNYDRSFGDHNISAVVSGEREKNTYDYRYQIYDQPVLGAYNGTSVSAGTLNTGNSYTSKLVGGTLSYLGRISYNFRSKYMLQLLFRSDASSVFAPEHYWGFFPSLSAGWVMSDEDFFRRSVPWVDFLKLRASVGKLGNNNVKAWKWMQLYKAETGAGMGFGSNGGAITTGITPEVSPNRDIQWDKNFQRNFGLDFSVLKNRLTVNLDQYFYTYSDVLTVMAGAIGVPISVGGGYAEENFSGIKAWGTEISATWKDKIGRKVDYSIGMNFGIGDNKTTKYLDQPFDYPSKMNTRRAAGNSGFPAVYGFRTWNETSGGDGILRTDADVDNYWQYLTDNANKSGVTGAAPQYMGIITKAGMKKGMIAYEDVGGALNSTDKTYAGPNGDIEKDQDFVVLKKNSKTYGINTNLSVSYAGISLFAQIVTSWGGYNTIDLIKQGTSSTASLWAQPVYLNDMYDSTDNPNGKYPNLAYYDAFNGTNSNAKFFKVSNFRMYVRSLSVGYTLPRTLVRKARLDNARVYLSGNNLWDFYNPYPNHYRNMYDAPNVNYPTLRTWAMGVNLGF</sequence>
<proteinExistence type="inferred from homology"/>
<evidence type="ECO:0000256" key="1">
    <source>
        <dbReference type="ARBA" id="ARBA00022729"/>
    </source>
</evidence>
<feature type="chain" id="PRO_5012573962" evidence="3">
    <location>
        <begin position="26"/>
        <end position="1116"/>
    </location>
</feature>
<dbReference type="PROSITE" id="PS52016">
    <property type="entry name" value="TONB_DEPENDENT_REC_3"/>
    <property type="match status" value="1"/>
</dbReference>
<keyword evidence="2" id="KW-0998">Cell outer membrane</keyword>
<name>A0A1V9G750_9BACT</name>
<dbReference type="RefSeq" id="WP_081145352.1">
    <property type="nucleotide sequence ID" value="NZ_LVYD01000002.1"/>
</dbReference>
<dbReference type="Pfam" id="PF07715">
    <property type="entry name" value="Plug"/>
    <property type="match status" value="1"/>
</dbReference>
<keyword evidence="2" id="KW-1134">Transmembrane beta strand</keyword>
<dbReference type="Proteomes" id="UP000192796">
    <property type="component" value="Unassembled WGS sequence"/>
</dbReference>
<accession>A0A1V9G750</accession>
<keyword evidence="2" id="KW-0472">Membrane</keyword>
<dbReference type="GO" id="GO:0015344">
    <property type="term" value="F:siderophore uptake transmembrane transporter activity"/>
    <property type="evidence" value="ECO:0007669"/>
    <property type="project" value="TreeGrafter"/>
</dbReference>
<evidence type="ECO:0000313" key="5">
    <source>
        <dbReference type="EMBL" id="OQP66410.1"/>
    </source>
</evidence>
<dbReference type="Pfam" id="PF13715">
    <property type="entry name" value="CarbopepD_reg_2"/>
    <property type="match status" value="1"/>
</dbReference>
<organism evidence="5 6">
    <name type="scientific">Niastella vici</name>
    <dbReference type="NCBI Taxonomy" id="1703345"/>
    <lineage>
        <taxon>Bacteria</taxon>
        <taxon>Pseudomonadati</taxon>
        <taxon>Bacteroidota</taxon>
        <taxon>Chitinophagia</taxon>
        <taxon>Chitinophagales</taxon>
        <taxon>Chitinophagaceae</taxon>
        <taxon>Niastella</taxon>
    </lineage>
</organism>
<protein>
    <submittedName>
        <fullName evidence="5">SusC/RagA family TonB-linked outer membrane protein</fullName>
    </submittedName>
</protein>
<dbReference type="Gene3D" id="2.170.130.10">
    <property type="entry name" value="TonB-dependent receptor, plug domain"/>
    <property type="match status" value="1"/>
</dbReference>
<dbReference type="PANTHER" id="PTHR30069:SF29">
    <property type="entry name" value="HEMOGLOBIN AND HEMOGLOBIN-HAPTOGLOBIN-BINDING PROTEIN 1-RELATED"/>
    <property type="match status" value="1"/>
</dbReference>
<dbReference type="GO" id="GO:0044718">
    <property type="term" value="P:siderophore transmembrane transport"/>
    <property type="evidence" value="ECO:0007669"/>
    <property type="project" value="TreeGrafter"/>
</dbReference>
<dbReference type="InterPro" id="IPR012910">
    <property type="entry name" value="Plug_dom"/>
</dbReference>
<evidence type="ECO:0000256" key="3">
    <source>
        <dbReference type="SAM" id="SignalP"/>
    </source>
</evidence>
<keyword evidence="6" id="KW-1185">Reference proteome</keyword>
<comment type="subcellular location">
    <subcellularLocation>
        <location evidence="2">Cell outer membrane</location>
        <topology evidence="2">Multi-pass membrane protein</topology>
    </subcellularLocation>
</comment>
<dbReference type="STRING" id="1703345.A3860_13025"/>
<dbReference type="SUPFAM" id="SSF56935">
    <property type="entry name" value="Porins"/>
    <property type="match status" value="1"/>
</dbReference>
<dbReference type="AlphaFoldDB" id="A0A1V9G750"/>
<dbReference type="EMBL" id="LVYD01000002">
    <property type="protein sequence ID" value="OQP66410.1"/>
    <property type="molecule type" value="Genomic_DNA"/>
</dbReference>
<reference evidence="5 6" key="1">
    <citation type="submission" date="2016-03" db="EMBL/GenBank/DDBJ databases">
        <title>Niastella vici sp. nov., isolated from farmland soil.</title>
        <authorList>
            <person name="Chen L."/>
            <person name="Wang D."/>
            <person name="Yang S."/>
            <person name="Wang G."/>
        </authorList>
    </citation>
    <scope>NUCLEOTIDE SEQUENCE [LARGE SCALE GENOMIC DNA]</scope>
    <source>
        <strain evidence="5 6">DJ57</strain>
    </source>
</reference>
<dbReference type="Gene3D" id="2.60.40.1120">
    <property type="entry name" value="Carboxypeptidase-like, regulatory domain"/>
    <property type="match status" value="1"/>
</dbReference>
<dbReference type="OrthoDB" id="601301at2"/>
<comment type="similarity">
    <text evidence="2">Belongs to the TonB-dependent receptor family.</text>
</comment>
<dbReference type="SUPFAM" id="SSF49464">
    <property type="entry name" value="Carboxypeptidase regulatory domain-like"/>
    <property type="match status" value="1"/>
</dbReference>
<gene>
    <name evidence="5" type="ORF">A3860_13025</name>
</gene>
<comment type="caution">
    <text evidence="5">The sequence shown here is derived from an EMBL/GenBank/DDBJ whole genome shotgun (WGS) entry which is preliminary data.</text>
</comment>
<dbReference type="InterPro" id="IPR039426">
    <property type="entry name" value="TonB-dep_rcpt-like"/>
</dbReference>
<evidence type="ECO:0000313" key="6">
    <source>
        <dbReference type="Proteomes" id="UP000192796"/>
    </source>
</evidence>
<dbReference type="NCBIfam" id="TIGR04056">
    <property type="entry name" value="OMP_RagA_SusC"/>
    <property type="match status" value="1"/>
</dbReference>
<dbReference type="InterPro" id="IPR008969">
    <property type="entry name" value="CarboxyPept-like_regulatory"/>
</dbReference>
<dbReference type="PANTHER" id="PTHR30069">
    <property type="entry name" value="TONB-DEPENDENT OUTER MEMBRANE RECEPTOR"/>
    <property type="match status" value="1"/>
</dbReference>
<keyword evidence="1 3" id="KW-0732">Signal</keyword>
<dbReference type="InterPro" id="IPR023996">
    <property type="entry name" value="TonB-dep_OMP_SusC/RagA"/>
</dbReference>
<dbReference type="GO" id="GO:0009279">
    <property type="term" value="C:cell outer membrane"/>
    <property type="evidence" value="ECO:0007669"/>
    <property type="project" value="UniProtKB-SubCell"/>
</dbReference>
<evidence type="ECO:0000259" key="4">
    <source>
        <dbReference type="Pfam" id="PF07715"/>
    </source>
</evidence>
<feature type="signal peptide" evidence="3">
    <location>
        <begin position="1"/>
        <end position="25"/>
    </location>
</feature>
<evidence type="ECO:0000256" key="2">
    <source>
        <dbReference type="PROSITE-ProRule" id="PRU01360"/>
    </source>
</evidence>
<feature type="domain" description="TonB-dependent receptor plug" evidence="4">
    <location>
        <begin position="118"/>
        <end position="236"/>
    </location>
</feature>
<dbReference type="InterPro" id="IPR037066">
    <property type="entry name" value="Plug_dom_sf"/>
</dbReference>